<gene>
    <name evidence="1" type="ORF">P4O66_010772</name>
</gene>
<dbReference type="Pfam" id="PF00023">
    <property type="entry name" value="Ank"/>
    <property type="match status" value="1"/>
</dbReference>
<reference evidence="1" key="1">
    <citation type="submission" date="2023-03" db="EMBL/GenBank/DDBJ databases">
        <title>Electrophorus voltai genome.</title>
        <authorList>
            <person name="Bian C."/>
        </authorList>
    </citation>
    <scope>NUCLEOTIDE SEQUENCE</scope>
    <source>
        <strain evidence="1">CB-2022</strain>
        <tissue evidence="1">Muscle</tissue>
    </source>
</reference>
<dbReference type="InterPro" id="IPR036770">
    <property type="entry name" value="Ankyrin_rpt-contain_sf"/>
</dbReference>
<organism evidence="1 2">
    <name type="scientific">Electrophorus voltai</name>
    <dbReference type="NCBI Taxonomy" id="2609070"/>
    <lineage>
        <taxon>Eukaryota</taxon>
        <taxon>Metazoa</taxon>
        <taxon>Chordata</taxon>
        <taxon>Craniata</taxon>
        <taxon>Vertebrata</taxon>
        <taxon>Euteleostomi</taxon>
        <taxon>Actinopterygii</taxon>
        <taxon>Neopterygii</taxon>
        <taxon>Teleostei</taxon>
        <taxon>Ostariophysi</taxon>
        <taxon>Gymnotiformes</taxon>
        <taxon>Gymnotoidei</taxon>
        <taxon>Gymnotidae</taxon>
        <taxon>Electrophorus</taxon>
    </lineage>
</organism>
<sequence length="96" mass="10532">FRSTALQCLQGNLEIVRRLLHAGMLIESKDKAMLEPYQYYIAPQLDAAVVHWACQGGSLPILELLLHHCSNLDARDKVTGTSPATLCVRDLSAAIS</sequence>
<keyword evidence="2" id="KW-1185">Reference proteome</keyword>
<accession>A0AAD8ZAR4</accession>
<dbReference type="InterPro" id="IPR002110">
    <property type="entry name" value="Ankyrin_rpt"/>
</dbReference>
<dbReference type="Gene3D" id="1.25.40.20">
    <property type="entry name" value="Ankyrin repeat-containing domain"/>
    <property type="match status" value="1"/>
</dbReference>
<dbReference type="EMBL" id="JAROKS010000017">
    <property type="protein sequence ID" value="KAK1794516.1"/>
    <property type="molecule type" value="Genomic_DNA"/>
</dbReference>
<dbReference type="AlphaFoldDB" id="A0AAD8ZAR4"/>
<dbReference type="Proteomes" id="UP001239994">
    <property type="component" value="Unassembled WGS sequence"/>
</dbReference>
<name>A0AAD8ZAR4_9TELE</name>
<proteinExistence type="predicted"/>
<dbReference type="SUPFAM" id="SSF48403">
    <property type="entry name" value="Ankyrin repeat"/>
    <property type="match status" value="1"/>
</dbReference>
<feature type="non-terminal residue" evidence="1">
    <location>
        <position position="1"/>
    </location>
</feature>
<comment type="caution">
    <text evidence="1">The sequence shown here is derived from an EMBL/GenBank/DDBJ whole genome shotgun (WGS) entry which is preliminary data.</text>
</comment>
<evidence type="ECO:0000313" key="2">
    <source>
        <dbReference type="Proteomes" id="UP001239994"/>
    </source>
</evidence>
<protein>
    <submittedName>
        <fullName evidence="1">Uncharacterized protein</fullName>
    </submittedName>
</protein>
<evidence type="ECO:0000313" key="1">
    <source>
        <dbReference type="EMBL" id="KAK1794516.1"/>
    </source>
</evidence>